<comment type="caution">
    <text evidence="2">The sequence shown here is derived from an EMBL/GenBank/DDBJ whole genome shotgun (WGS) entry which is preliminary data.</text>
</comment>
<dbReference type="Proteomes" id="UP001161757">
    <property type="component" value="Unassembled WGS sequence"/>
</dbReference>
<feature type="compositionally biased region" description="Polar residues" evidence="1">
    <location>
        <begin position="684"/>
        <end position="695"/>
    </location>
</feature>
<accession>A0AAN6EQH8</accession>
<organism evidence="2 3">
    <name type="scientific">Exophiala dermatitidis</name>
    <name type="common">Black yeast-like fungus</name>
    <name type="synonym">Wangiella dermatitidis</name>
    <dbReference type="NCBI Taxonomy" id="5970"/>
    <lineage>
        <taxon>Eukaryota</taxon>
        <taxon>Fungi</taxon>
        <taxon>Dikarya</taxon>
        <taxon>Ascomycota</taxon>
        <taxon>Pezizomycotina</taxon>
        <taxon>Eurotiomycetes</taxon>
        <taxon>Chaetothyriomycetidae</taxon>
        <taxon>Chaetothyriales</taxon>
        <taxon>Herpotrichiellaceae</taxon>
        <taxon>Exophiala</taxon>
    </lineage>
</organism>
<dbReference type="EMBL" id="JAJGCB010000014">
    <property type="protein sequence ID" value="KAJ8989453.1"/>
    <property type="molecule type" value="Genomic_DNA"/>
</dbReference>
<feature type="compositionally biased region" description="Polar residues" evidence="1">
    <location>
        <begin position="467"/>
        <end position="477"/>
    </location>
</feature>
<evidence type="ECO:0008006" key="4">
    <source>
        <dbReference type="Google" id="ProtNLM"/>
    </source>
</evidence>
<evidence type="ECO:0000313" key="3">
    <source>
        <dbReference type="Proteomes" id="UP001161757"/>
    </source>
</evidence>
<evidence type="ECO:0000256" key="1">
    <source>
        <dbReference type="SAM" id="MobiDB-lite"/>
    </source>
</evidence>
<gene>
    <name evidence="2" type="ORF">HRR80_006690</name>
</gene>
<reference evidence="2" key="1">
    <citation type="submission" date="2023-01" db="EMBL/GenBank/DDBJ databases">
        <title>Exophiala dermititidis isolated from Cystic Fibrosis Patient.</title>
        <authorList>
            <person name="Kurbessoian T."/>
            <person name="Crocker A."/>
            <person name="Murante D."/>
            <person name="Hogan D.A."/>
            <person name="Stajich J.E."/>
        </authorList>
    </citation>
    <scope>NUCLEOTIDE SEQUENCE</scope>
    <source>
        <strain evidence="2">Ex8</strain>
    </source>
</reference>
<proteinExistence type="predicted"/>
<feature type="region of interest" description="Disordered" evidence="1">
    <location>
        <begin position="672"/>
        <end position="703"/>
    </location>
</feature>
<evidence type="ECO:0000313" key="2">
    <source>
        <dbReference type="EMBL" id="KAJ8989453.1"/>
    </source>
</evidence>
<sequence>MKRSVLRQNERYQLSYELPHEAFTSHVYPRQSSNGSTVIIYGHEQGLRLVWYGGKRFKPQKKDAPPAKVNGTSKNDAMVIDLDDDDEEEESSAKQDKIPPAEFEDYEDEVDPYAPYRDVLRHVDIPLESAALRIATPHIPKDLSQAPTESWPSTYHGRIIIAAACADHSISIISAPLDPPSPEVEVEDVSRLDVQTVRIFGVKTHPEFISDVAVTHTASSSDKPEDDQVQSRAGNETKGQSKQKSIESSSQQWALLVASVSCTGSGLLLVHQIPIQSNGRLSTDAAHTEPIRKQYLRSSAMSAKVTFNTCPYPAERHSTLLITLPAASCSKVYQVFPPHLRERRGSTATTDTVLSGRSSRTSPGENGKFLITFLPSFIQDNATAEPRRKRVLDAQWVSGGRAVIALLEDGEWGIWDLEAVGPTSGGAGNNLLKGQGNISGIHGGSMTAFAVRSNIFASSTERKQKSIDQGNQPTTGSLALMTPSRRKTRSENLFHGQTAENPTAKAYSQKGSIYIEDKLSNRGRDELAVINYADVNVYVPSVLSFWKSEGKPTRLPPVIYGGQQPRSISLLPKPSNNDKAVSPGLFGVPTSTPDFLVQTDHRLILSLDPLSDTADAPTQTQITAHPYSDQALLATGELDVDGMERILEDMGGAAKSKPMNLFTKSVGFRIDQDRDDQDVDMGSPTPSKFSRSRNAPLQRRVFT</sequence>
<feature type="region of interest" description="Disordered" evidence="1">
    <location>
        <begin position="215"/>
        <end position="245"/>
    </location>
</feature>
<name>A0AAN6EQH8_EXODE</name>
<protein>
    <recommendedName>
        <fullName evidence="4">Nucleoporin NUP37</fullName>
    </recommendedName>
</protein>
<feature type="region of interest" description="Disordered" evidence="1">
    <location>
        <begin position="84"/>
        <end position="107"/>
    </location>
</feature>
<feature type="region of interest" description="Disordered" evidence="1">
    <location>
        <begin position="460"/>
        <end position="479"/>
    </location>
</feature>
<dbReference type="AlphaFoldDB" id="A0AAN6EQH8"/>
<feature type="region of interest" description="Disordered" evidence="1">
    <location>
        <begin position="58"/>
        <end position="77"/>
    </location>
</feature>